<dbReference type="Proteomes" id="UP000014500">
    <property type="component" value="Unassembled WGS sequence"/>
</dbReference>
<accession>T1IPI2</accession>
<protein>
    <submittedName>
        <fullName evidence="1">Uncharacterized protein</fullName>
    </submittedName>
</protein>
<dbReference type="HOGENOM" id="CLU_2797185_0_0_1"/>
<sequence length="68" mass="8502">MQQQIRINTFFLFLVKIYYLRVSRKPEIKPVFSFPSKIRELPINKVIKYMKYIKYIKYHFISQRLKTK</sequence>
<dbReference type="AlphaFoldDB" id="T1IPI2"/>
<evidence type="ECO:0000313" key="2">
    <source>
        <dbReference type="Proteomes" id="UP000014500"/>
    </source>
</evidence>
<dbReference type="EMBL" id="JH431262">
    <property type="status" value="NOT_ANNOTATED_CDS"/>
    <property type="molecule type" value="Genomic_DNA"/>
</dbReference>
<reference evidence="1" key="2">
    <citation type="submission" date="2015-02" db="UniProtKB">
        <authorList>
            <consortium name="EnsemblMetazoa"/>
        </authorList>
    </citation>
    <scope>IDENTIFICATION</scope>
</reference>
<dbReference type="EnsemblMetazoa" id="SMAR002934-RA">
    <property type="protein sequence ID" value="SMAR002934-PA"/>
    <property type="gene ID" value="SMAR002934"/>
</dbReference>
<name>T1IPI2_STRMM</name>
<keyword evidence="2" id="KW-1185">Reference proteome</keyword>
<proteinExistence type="predicted"/>
<reference evidence="2" key="1">
    <citation type="submission" date="2011-05" db="EMBL/GenBank/DDBJ databases">
        <authorList>
            <person name="Richards S.R."/>
            <person name="Qu J."/>
            <person name="Jiang H."/>
            <person name="Jhangiani S.N."/>
            <person name="Agravi P."/>
            <person name="Goodspeed R."/>
            <person name="Gross S."/>
            <person name="Mandapat C."/>
            <person name="Jackson L."/>
            <person name="Mathew T."/>
            <person name="Pu L."/>
            <person name="Thornton R."/>
            <person name="Saada N."/>
            <person name="Wilczek-Boney K.B."/>
            <person name="Lee S."/>
            <person name="Kovar C."/>
            <person name="Wu Y."/>
            <person name="Scherer S.E."/>
            <person name="Worley K.C."/>
            <person name="Muzny D.M."/>
            <person name="Gibbs R."/>
        </authorList>
    </citation>
    <scope>NUCLEOTIDE SEQUENCE</scope>
    <source>
        <strain evidence="2">Brora</strain>
    </source>
</reference>
<organism evidence="1 2">
    <name type="scientific">Strigamia maritima</name>
    <name type="common">European centipede</name>
    <name type="synonym">Geophilus maritimus</name>
    <dbReference type="NCBI Taxonomy" id="126957"/>
    <lineage>
        <taxon>Eukaryota</taxon>
        <taxon>Metazoa</taxon>
        <taxon>Ecdysozoa</taxon>
        <taxon>Arthropoda</taxon>
        <taxon>Myriapoda</taxon>
        <taxon>Chilopoda</taxon>
        <taxon>Pleurostigmophora</taxon>
        <taxon>Geophilomorpha</taxon>
        <taxon>Linotaeniidae</taxon>
        <taxon>Strigamia</taxon>
    </lineage>
</organism>
<evidence type="ECO:0000313" key="1">
    <source>
        <dbReference type="EnsemblMetazoa" id="SMAR002934-PA"/>
    </source>
</evidence>